<name>A0AAN9M8I9_CANGL</name>
<dbReference type="EMBL" id="JAYMYQ010000002">
    <property type="protein sequence ID" value="KAK7350215.1"/>
    <property type="molecule type" value="Genomic_DNA"/>
</dbReference>
<evidence type="ECO:0008006" key="4">
    <source>
        <dbReference type="Google" id="ProtNLM"/>
    </source>
</evidence>
<proteinExistence type="predicted"/>
<gene>
    <name evidence="2" type="ORF">VNO77_08493</name>
</gene>
<keyword evidence="1" id="KW-0732">Signal</keyword>
<evidence type="ECO:0000313" key="2">
    <source>
        <dbReference type="EMBL" id="KAK7350215.1"/>
    </source>
</evidence>
<dbReference type="Proteomes" id="UP001367508">
    <property type="component" value="Unassembled WGS sequence"/>
</dbReference>
<sequence length="73" mass="8036">MVTHSLLFVYLCSLFGTFMLVQLGGSSCLQVQFLGDCCLSFVSLLCKKCSHECVVKYVPCFSVSSLLQVFLPS</sequence>
<dbReference type="AlphaFoldDB" id="A0AAN9M8I9"/>
<comment type="caution">
    <text evidence="2">The sequence shown here is derived from an EMBL/GenBank/DDBJ whole genome shotgun (WGS) entry which is preliminary data.</text>
</comment>
<feature type="signal peptide" evidence="1">
    <location>
        <begin position="1"/>
        <end position="28"/>
    </location>
</feature>
<evidence type="ECO:0000256" key="1">
    <source>
        <dbReference type="SAM" id="SignalP"/>
    </source>
</evidence>
<reference evidence="2 3" key="1">
    <citation type="submission" date="2024-01" db="EMBL/GenBank/DDBJ databases">
        <title>The genomes of 5 underutilized Papilionoideae crops provide insights into root nodulation and disease resistanc.</title>
        <authorList>
            <person name="Jiang F."/>
        </authorList>
    </citation>
    <scope>NUCLEOTIDE SEQUENCE [LARGE SCALE GENOMIC DNA]</scope>
    <source>
        <strain evidence="2">LVBAO_FW01</strain>
        <tissue evidence="2">Leaves</tissue>
    </source>
</reference>
<accession>A0AAN9M8I9</accession>
<evidence type="ECO:0000313" key="3">
    <source>
        <dbReference type="Proteomes" id="UP001367508"/>
    </source>
</evidence>
<keyword evidence="3" id="KW-1185">Reference proteome</keyword>
<feature type="chain" id="PRO_5042955124" description="Secreted protein" evidence="1">
    <location>
        <begin position="29"/>
        <end position="73"/>
    </location>
</feature>
<organism evidence="2 3">
    <name type="scientific">Canavalia gladiata</name>
    <name type="common">Sword bean</name>
    <name type="synonym">Dolichos gladiatus</name>
    <dbReference type="NCBI Taxonomy" id="3824"/>
    <lineage>
        <taxon>Eukaryota</taxon>
        <taxon>Viridiplantae</taxon>
        <taxon>Streptophyta</taxon>
        <taxon>Embryophyta</taxon>
        <taxon>Tracheophyta</taxon>
        <taxon>Spermatophyta</taxon>
        <taxon>Magnoliopsida</taxon>
        <taxon>eudicotyledons</taxon>
        <taxon>Gunneridae</taxon>
        <taxon>Pentapetalae</taxon>
        <taxon>rosids</taxon>
        <taxon>fabids</taxon>
        <taxon>Fabales</taxon>
        <taxon>Fabaceae</taxon>
        <taxon>Papilionoideae</taxon>
        <taxon>50 kb inversion clade</taxon>
        <taxon>NPAAA clade</taxon>
        <taxon>indigoferoid/millettioid clade</taxon>
        <taxon>Phaseoleae</taxon>
        <taxon>Canavalia</taxon>
    </lineage>
</organism>
<protein>
    <recommendedName>
        <fullName evidence="4">Secreted protein</fullName>
    </recommendedName>
</protein>